<feature type="domain" description="Amino acid permease/ SLC12A" evidence="8">
    <location>
        <begin position="57"/>
        <end position="436"/>
    </location>
</feature>
<keyword evidence="4 7" id="KW-1133">Transmembrane helix</keyword>
<name>A0AAI8TTY9_MYCME</name>
<evidence type="ECO:0000256" key="4">
    <source>
        <dbReference type="ARBA" id="ARBA00022989"/>
    </source>
</evidence>
<feature type="transmembrane region" description="Helical" evidence="7">
    <location>
        <begin position="254"/>
        <end position="277"/>
    </location>
</feature>
<feature type="transmembrane region" description="Helical" evidence="7">
    <location>
        <begin position="177"/>
        <end position="200"/>
    </location>
</feature>
<feature type="transmembrane region" description="Helical" evidence="7">
    <location>
        <begin position="220"/>
        <end position="242"/>
    </location>
</feature>
<dbReference type="EMBL" id="AP022567">
    <property type="protein sequence ID" value="BBX32545.1"/>
    <property type="molecule type" value="Genomic_DNA"/>
</dbReference>
<feature type="transmembrane region" description="Helical" evidence="7">
    <location>
        <begin position="458"/>
        <end position="478"/>
    </location>
</feature>
<comment type="subcellular location">
    <subcellularLocation>
        <location evidence="1">Membrane</location>
        <topology evidence="1">Multi-pass membrane protein</topology>
    </subcellularLocation>
</comment>
<reference evidence="9" key="2">
    <citation type="submission" date="2020-02" db="EMBL/GenBank/DDBJ databases">
        <authorList>
            <person name="Matsumoto Y."/>
            <person name="Kinjo T."/>
            <person name="Motooka D."/>
            <person name="Nabeya D."/>
            <person name="Jung N."/>
            <person name="Uechi K."/>
            <person name="Horii T."/>
            <person name="Iida T."/>
            <person name="Fujita J."/>
            <person name="Nakamura S."/>
        </authorList>
    </citation>
    <scope>NUCLEOTIDE SEQUENCE</scope>
    <source>
        <strain evidence="9">JCM 12375</strain>
    </source>
</reference>
<feature type="transmembrane region" description="Helical" evidence="7">
    <location>
        <begin position="38"/>
        <end position="60"/>
    </location>
</feature>
<dbReference type="Gene3D" id="1.20.1740.10">
    <property type="entry name" value="Amino acid/polyamine transporter I"/>
    <property type="match status" value="1"/>
</dbReference>
<evidence type="ECO:0000313" key="11">
    <source>
        <dbReference type="Proteomes" id="UP000465622"/>
    </source>
</evidence>
<evidence type="ECO:0000259" key="8">
    <source>
        <dbReference type="Pfam" id="PF00324"/>
    </source>
</evidence>
<dbReference type="PANTHER" id="PTHR42770">
    <property type="entry name" value="AMINO ACID TRANSPORTER-RELATED"/>
    <property type="match status" value="1"/>
</dbReference>
<proteinExistence type="inferred from homology"/>
<feature type="region of interest" description="Disordered" evidence="6">
    <location>
        <begin position="1"/>
        <end position="24"/>
    </location>
</feature>
<organism evidence="10 12">
    <name type="scientific">Mycolicibacterium mageritense</name>
    <name type="common">Mycobacterium mageritense</name>
    <dbReference type="NCBI Taxonomy" id="53462"/>
    <lineage>
        <taxon>Bacteria</taxon>
        <taxon>Bacillati</taxon>
        <taxon>Actinomycetota</taxon>
        <taxon>Actinomycetes</taxon>
        <taxon>Mycobacteriales</taxon>
        <taxon>Mycobacteriaceae</taxon>
        <taxon>Mycolicibacterium</taxon>
    </lineage>
</organism>
<evidence type="ECO:0000256" key="6">
    <source>
        <dbReference type="SAM" id="MobiDB-lite"/>
    </source>
</evidence>
<feature type="transmembrane region" description="Helical" evidence="7">
    <location>
        <begin position="109"/>
        <end position="135"/>
    </location>
</feature>
<feature type="transmembrane region" description="Helical" evidence="7">
    <location>
        <begin position="66"/>
        <end position="88"/>
    </location>
</feature>
<evidence type="ECO:0000256" key="7">
    <source>
        <dbReference type="SAM" id="Phobius"/>
    </source>
</evidence>
<dbReference type="PIRSF" id="PIRSF006060">
    <property type="entry name" value="AA_transporter"/>
    <property type="match status" value="1"/>
</dbReference>
<reference evidence="10" key="3">
    <citation type="submission" date="2023-03" db="EMBL/GenBank/DDBJ databases">
        <title>Draft genome sequence of a Mycolicibacterium mageritense strain H4_3_1 isolated from a hybrid biological-inorganic system reactor.</title>
        <authorList>
            <person name="Feng X."/>
            <person name="Kazama D."/>
            <person name="Sato K."/>
            <person name="Kobayashi H."/>
        </authorList>
    </citation>
    <scope>NUCLEOTIDE SEQUENCE</scope>
    <source>
        <strain evidence="10">H4_3_1</strain>
    </source>
</reference>
<keyword evidence="5 7" id="KW-0472">Membrane</keyword>
<dbReference type="PANTHER" id="PTHR42770:SF16">
    <property type="entry name" value="AMINO ACID PERMEASE"/>
    <property type="match status" value="1"/>
</dbReference>
<dbReference type="EMBL" id="AP027452">
    <property type="protein sequence ID" value="BDY28786.1"/>
    <property type="molecule type" value="Genomic_DNA"/>
</dbReference>
<dbReference type="Pfam" id="PF00324">
    <property type="entry name" value="AA_permease"/>
    <property type="match status" value="1"/>
</dbReference>
<evidence type="ECO:0000313" key="12">
    <source>
        <dbReference type="Proteomes" id="UP001241092"/>
    </source>
</evidence>
<gene>
    <name evidence="10" type="primary">puuP_2</name>
    <name evidence="10" type="ORF">hbim_02722</name>
    <name evidence="9" type="ORF">MMAGJ_18270</name>
</gene>
<dbReference type="Proteomes" id="UP001241092">
    <property type="component" value="Chromosome"/>
</dbReference>
<evidence type="ECO:0000256" key="3">
    <source>
        <dbReference type="ARBA" id="ARBA00022692"/>
    </source>
</evidence>
<dbReference type="InterPro" id="IPR004841">
    <property type="entry name" value="AA-permease/SLC12A_dom"/>
</dbReference>
<accession>A0AAI8TTY9</accession>
<feature type="transmembrane region" description="Helical" evidence="7">
    <location>
        <begin position="151"/>
        <end position="170"/>
    </location>
</feature>
<feature type="transmembrane region" description="Helical" evidence="7">
    <location>
        <begin position="356"/>
        <end position="375"/>
    </location>
</feature>
<evidence type="ECO:0000256" key="1">
    <source>
        <dbReference type="ARBA" id="ARBA00004141"/>
    </source>
</evidence>
<evidence type="ECO:0000313" key="9">
    <source>
        <dbReference type="EMBL" id="BBX32545.1"/>
    </source>
</evidence>
<feature type="transmembrane region" description="Helical" evidence="7">
    <location>
        <begin position="422"/>
        <end position="446"/>
    </location>
</feature>
<dbReference type="GO" id="GO:0055085">
    <property type="term" value="P:transmembrane transport"/>
    <property type="evidence" value="ECO:0007669"/>
    <property type="project" value="InterPro"/>
</dbReference>
<dbReference type="GO" id="GO:0016020">
    <property type="term" value="C:membrane"/>
    <property type="evidence" value="ECO:0007669"/>
    <property type="project" value="UniProtKB-SubCell"/>
</dbReference>
<reference evidence="9 11" key="1">
    <citation type="journal article" date="2019" name="Emerg. Microbes Infect.">
        <title>Comprehensive subspecies identification of 175 nontuberculous mycobacteria species based on 7547 genomic profiles.</title>
        <authorList>
            <person name="Matsumoto Y."/>
            <person name="Kinjo T."/>
            <person name="Motooka D."/>
            <person name="Nabeya D."/>
            <person name="Jung N."/>
            <person name="Uechi K."/>
            <person name="Horii T."/>
            <person name="Iida T."/>
            <person name="Fujita J."/>
            <person name="Nakamura S."/>
        </authorList>
    </citation>
    <scope>NUCLEOTIDE SEQUENCE [LARGE SCALE GENOMIC DNA]</scope>
    <source>
        <strain evidence="9 11">JCM 12375</strain>
    </source>
</reference>
<sequence length="508" mass="52605">MKDKDMTENQMAADPPVAPAGGGTSETGLSGNMGVSSLMLTVLAFSAPIAAVAGFIPFAIMFGGEGATLVFAIATISMLLFAVGYVTMTRWLPKPGSFYAFISAGIGKVTGLGGAFLAVVSYLLILSGCFVFIGLTVTELVSSTGGTASPWWLWAIISWLIVSTLCYFHIEVSAKILSVAMVLEVAIVMVFNVAVVLRGGGATGYSAAPINPANLSHGDFGIALLFAIMIFLGFEATALFRDEVRTPDKTIPRATYGAVLFVGALYTVSCYLLTTAYGTGAVQAATDDPKTMFPSAIGHFAAPVFTQLTFAFIITSELAAAISVHNVTARYIYNLGVDRALPAAFARVHPRHGSPARAAVAVAVIVAVLVVPLGLANRAGEGLDAQLFGLGTVGVLVLMTLVSAAVIAWFTRKGVPPGANRFKCFVAPALAIAALGPTVVLAVLHFDLVVGGAPGQNLGLLLVLAASLVIGAGLALYFRSAKPQVFARLGRADTGEAEHLDAVVPTRM</sequence>
<comment type="similarity">
    <text evidence="2">Belongs to the amino acid-polyamine-organocation (APC) superfamily.</text>
</comment>
<dbReference type="AlphaFoldDB" id="A0AAI8TTY9"/>
<evidence type="ECO:0000313" key="10">
    <source>
        <dbReference type="EMBL" id="BDY28786.1"/>
    </source>
</evidence>
<feature type="transmembrane region" description="Helical" evidence="7">
    <location>
        <begin position="387"/>
        <end position="410"/>
    </location>
</feature>
<protein>
    <submittedName>
        <fullName evidence="9">Amino acid permease</fullName>
    </submittedName>
    <submittedName>
        <fullName evidence="10">Putrescine importer PuuP</fullName>
    </submittedName>
</protein>
<evidence type="ECO:0000256" key="5">
    <source>
        <dbReference type="ARBA" id="ARBA00023136"/>
    </source>
</evidence>
<feature type="transmembrane region" description="Helical" evidence="7">
    <location>
        <begin position="297"/>
        <end position="322"/>
    </location>
</feature>
<keyword evidence="11" id="KW-1185">Reference proteome</keyword>
<dbReference type="Proteomes" id="UP000465622">
    <property type="component" value="Chromosome"/>
</dbReference>
<dbReference type="InterPro" id="IPR050367">
    <property type="entry name" value="APC_superfamily"/>
</dbReference>
<keyword evidence="3 7" id="KW-0812">Transmembrane</keyword>
<evidence type="ECO:0000256" key="2">
    <source>
        <dbReference type="ARBA" id="ARBA00009523"/>
    </source>
</evidence>